<dbReference type="InterPro" id="IPR013424">
    <property type="entry name" value="Ice-binding_C"/>
</dbReference>
<dbReference type="Proteomes" id="UP001597389">
    <property type="component" value="Unassembled WGS sequence"/>
</dbReference>
<proteinExistence type="predicted"/>
<dbReference type="NCBIfam" id="TIGR02595">
    <property type="entry name" value="PEP_CTERM"/>
    <property type="match status" value="1"/>
</dbReference>
<feature type="signal peptide" evidence="1">
    <location>
        <begin position="1"/>
        <end position="15"/>
    </location>
</feature>
<dbReference type="RefSeq" id="WP_377178881.1">
    <property type="nucleotide sequence ID" value="NZ_JBHUJB010000089.1"/>
</dbReference>
<evidence type="ECO:0000313" key="4">
    <source>
        <dbReference type="Proteomes" id="UP001597389"/>
    </source>
</evidence>
<gene>
    <name evidence="3" type="ORF">ACFSW8_17315</name>
</gene>
<name>A0ABW4ZFP6_9BACT</name>
<keyword evidence="4" id="KW-1185">Reference proteome</keyword>
<evidence type="ECO:0000313" key="3">
    <source>
        <dbReference type="EMBL" id="MFD2160667.1"/>
    </source>
</evidence>
<sequence>MTLGSLLLFSSTAIAVTTSISVSTPTGVFNSDGGRDYFGIVANGGTTLNSGDFDEGNALLSAPVGALTGRDQDGGSDGFPNPATASWLLQLPGNAAIGTGLTNIVFDATVAATEGEWHANDTGGANINPDFIIFELYLNGALTASSAYYSTGSGTTTGTLGLDTNNDQVGDQEFLTPSGIDITDIISAGGASINSVELRATYAADGGDTEHWTLGTLSADYELVPEPSTTTLMGLGSLCLLLRRKR</sequence>
<evidence type="ECO:0000259" key="2">
    <source>
        <dbReference type="Pfam" id="PF07589"/>
    </source>
</evidence>
<dbReference type="Pfam" id="PF07589">
    <property type="entry name" value="PEP-CTERM"/>
    <property type="match status" value="1"/>
</dbReference>
<accession>A0ABW4ZFP6</accession>
<dbReference type="EMBL" id="JBHUJB010000089">
    <property type="protein sequence ID" value="MFD2160667.1"/>
    <property type="molecule type" value="Genomic_DNA"/>
</dbReference>
<feature type="domain" description="Ice-binding protein C-terminal" evidence="2">
    <location>
        <begin position="224"/>
        <end position="245"/>
    </location>
</feature>
<evidence type="ECO:0000256" key="1">
    <source>
        <dbReference type="SAM" id="SignalP"/>
    </source>
</evidence>
<protein>
    <submittedName>
        <fullName evidence="3">PEP-CTERM sorting domain-containing protein</fullName>
    </submittedName>
</protein>
<feature type="chain" id="PRO_5045969112" evidence="1">
    <location>
        <begin position="16"/>
        <end position="246"/>
    </location>
</feature>
<reference evidence="4" key="1">
    <citation type="journal article" date="2019" name="Int. J. Syst. Evol. Microbiol.">
        <title>The Global Catalogue of Microorganisms (GCM) 10K type strain sequencing project: providing services to taxonomists for standard genome sequencing and annotation.</title>
        <authorList>
            <consortium name="The Broad Institute Genomics Platform"/>
            <consortium name="The Broad Institute Genome Sequencing Center for Infectious Disease"/>
            <person name="Wu L."/>
            <person name="Ma J."/>
        </authorList>
    </citation>
    <scope>NUCLEOTIDE SEQUENCE [LARGE SCALE GENOMIC DNA]</scope>
    <source>
        <strain evidence="4">CCUG 57942</strain>
    </source>
</reference>
<organism evidence="3 4">
    <name type="scientific">Rubritalea tangerina</name>
    <dbReference type="NCBI Taxonomy" id="430798"/>
    <lineage>
        <taxon>Bacteria</taxon>
        <taxon>Pseudomonadati</taxon>
        <taxon>Verrucomicrobiota</taxon>
        <taxon>Verrucomicrobiia</taxon>
        <taxon>Verrucomicrobiales</taxon>
        <taxon>Rubritaleaceae</taxon>
        <taxon>Rubritalea</taxon>
    </lineage>
</organism>
<comment type="caution">
    <text evidence="3">The sequence shown here is derived from an EMBL/GenBank/DDBJ whole genome shotgun (WGS) entry which is preliminary data.</text>
</comment>
<keyword evidence="1" id="KW-0732">Signal</keyword>